<accession>A0AAV1ACT0</accession>
<dbReference type="InterPro" id="IPR006626">
    <property type="entry name" value="PbH1"/>
</dbReference>
<dbReference type="AlphaFoldDB" id="A0AAV1ACT0"/>
<comment type="similarity">
    <text evidence="2 9">Belongs to the glycosyl hydrolase 28 family.</text>
</comment>
<evidence type="ECO:0000313" key="12">
    <source>
        <dbReference type="Proteomes" id="UP001157006"/>
    </source>
</evidence>
<gene>
    <name evidence="11" type="ORF">VFH_IV077840</name>
</gene>
<evidence type="ECO:0000256" key="5">
    <source>
        <dbReference type="ARBA" id="ARBA00022801"/>
    </source>
</evidence>
<dbReference type="Gene3D" id="2.160.20.10">
    <property type="entry name" value="Single-stranded right-handed beta-helix, Pectin lyase-like"/>
    <property type="match status" value="1"/>
</dbReference>
<evidence type="ECO:0000256" key="3">
    <source>
        <dbReference type="ARBA" id="ARBA00022512"/>
    </source>
</evidence>
<reference evidence="11 12" key="1">
    <citation type="submission" date="2023-01" db="EMBL/GenBank/DDBJ databases">
        <authorList>
            <person name="Kreplak J."/>
        </authorList>
    </citation>
    <scope>NUCLEOTIDE SEQUENCE [LARGE SCALE GENOMIC DNA]</scope>
</reference>
<dbReference type="PROSITE" id="PS00502">
    <property type="entry name" value="POLYGALACTURONASE"/>
    <property type="match status" value="1"/>
</dbReference>
<evidence type="ECO:0000256" key="10">
    <source>
        <dbReference type="SAM" id="SignalP"/>
    </source>
</evidence>
<dbReference type="GO" id="GO:0071555">
    <property type="term" value="P:cell wall organization"/>
    <property type="evidence" value="ECO:0007669"/>
    <property type="project" value="UniProtKB-KW"/>
</dbReference>
<dbReference type="GO" id="GO:0004650">
    <property type="term" value="F:polygalacturonase activity"/>
    <property type="evidence" value="ECO:0007669"/>
    <property type="project" value="InterPro"/>
</dbReference>
<dbReference type="GO" id="GO:0005975">
    <property type="term" value="P:carbohydrate metabolic process"/>
    <property type="evidence" value="ECO:0007669"/>
    <property type="project" value="InterPro"/>
</dbReference>
<dbReference type="Proteomes" id="UP001157006">
    <property type="component" value="Chromosome 4"/>
</dbReference>
<evidence type="ECO:0008006" key="13">
    <source>
        <dbReference type="Google" id="ProtNLM"/>
    </source>
</evidence>
<dbReference type="EMBL" id="OX451739">
    <property type="protein sequence ID" value="CAI8608305.1"/>
    <property type="molecule type" value="Genomic_DNA"/>
</dbReference>
<dbReference type="InterPro" id="IPR012334">
    <property type="entry name" value="Pectin_lyas_fold"/>
</dbReference>
<evidence type="ECO:0000256" key="7">
    <source>
        <dbReference type="ARBA" id="ARBA00023316"/>
    </source>
</evidence>
<comment type="subcellular location">
    <subcellularLocation>
        <location evidence="1">Secreted</location>
        <location evidence="1">Cell wall</location>
    </subcellularLocation>
</comment>
<feature type="signal peptide" evidence="10">
    <location>
        <begin position="1"/>
        <end position="19"/>
    </location>
</feature>
<evidence type="ECO:0000256" key="6">
    <source>
        <dbReference type="ARBA" id="ARBA00023295"/>
    </source>
</evidence>
<keyword evidence="10" id="KW-0732">Signal</keyword>
<organism evidence="11 12">
    <name type="scientific">Vicia faba</name>
    <name type="common">Broad bean</name>
    <name type="synonym">Faba vulgaris</name>
    <dbReference type="NCBI Taxonomy" id="3906"/>
    <lineage>
        <taxon>Eukaryota</taxon>
        <taxon>Viridiplantae</taxon>
        <taxon>Streptophyta</taxon>
        <taxon>Embryophyta</taxon>
        <taxon>Tracheophyta</taxon>
        <taxon>Spermatophyta</taxon>
        <taxon>Magnoliopsida</taxon>
        <taxon>eudicotyledons</taxon>
        <taxon>Gunneridae</taxon>
        <taxon>Pentapetalae</taxon>
        <taxon>rosids</taxon>
        <taxon>fabids</taxon>
        <taxon>Fabales</taxon>
        <taxon>Fabaceae</taxon>
        <taxon>Papilionoideae</taxon>
        <taxon>50 kb inversion clade</taxon>
        <taxon>NPAAA clade</taxon>
        <taxon>Hologalegina</taxon>
        <taxon>IRL clade</taxon>
        <taxon>Fabeae</taxon>
        <taxon>Vicia</taxon>
    </lineage>
</organism>
<dbReference type="PANTHER" id="PTHR31375">
    <property type="match status" value="1"/>
</dbReference>
<dbReference type="SMART" id="SM00710">
    <property type="entry name" value="PbH1"/>
    <property type="match status" value="4"/>
</dbReference>
<sequence length="389" mass="41954">MQGFITYVLILSFISPCICIRVKYVTENNTYNVMQYGAIGDGKSDDTQAFSRAWNSACNAGGMSTLVIPSEKSFFVTKVNFSGPCDSKILIQFEGKIVAPCKQEWRGESYLITIEYLNGLTIDGNGLGEVDGNGSTWWDCPNCDRPGLFHFHSCNNLTVSNLAISNSPRAHVSANHCNGATFSNISIDSPAHSPNTDGFDISASTNISIQDSNIKSGDDCIAINGGSYFVNVTRITCGPGHGISVGSLGKHNANDQVSDIYVWNCTFTGSTNGARIKTVPGGSGYAKNITYEQIILENVTNPIIIDQDYRDLEETPSVLVSSVTYRGFKGTFVNKVAIKLDCSSSGCLDILLDQNNIVSAEEGGKTFVFCRNAHGTARDTIPQVNCLSE</sequence>
<proteinExistence type="inferred from homology"/>
<dbReference type="SUPFAM" id="SSF51126">
    <property type="entry name" value="Pectin lyase-like"/>
    <property type="match status" value="1"/>
</dbReference>
<evidence type="ECO:0000256" key="9">
    <source>
        <dbReference type="RuleBase" id="RU361169"/>
    </source>
</evidence>
<name>A0AAV1ACT0_VICFA</name>
<feature type="chain" id="PRO_5043583888" description="Polygalacturonase" evidence="10">
    <location>
        <begin position="20"/>
        <end position="389"/>
    </location>
</feature>
<keyword evidence="7" id="KW-0961">Cell wall biogenesis/degradation</keyword>
<keyword evidence="6 9" id="KW-0326">Glycosidase</keyword>
<evidence type="ECO:0000256" key="2">
    <source>
        <dbReference type="ARBA" id="ARBA00008834"/>
    </source>
</evidence>
<evidence type="ECO:0000256" key="1">
    <source>
        <dbReference type="ARBA" id="ARBA00004191"/>
    </source>
</evidence>
<keyword evidence="4" id="KW-0964">Secreted</keyword>
<dbReference type="InterPro" id="IPR011050">
    <property type="entry name" value="Pectin_lyase_fold/virulence"/>
</dbReference>
<dbReference type="Pfam" id="PF00295">
    <property type="entry name" value="Glyco_hydro_28"/>
    <property type="match status" value="1"/>
</dbReference>
<evidence type="ECO:0000256" key="8">
    <source>
        <dbReference type="PROSITE-ProRule" id="PRU10052"/>
    </source>
</evidence>
<evidence type="ECO:0000313" key="11">
    <source>
        <dbReference type="EMBL" id="CAI8608305.1"/>
    </source>
</evidence>
<keyword evidence="5 9" id="KW-0378">Hydrolase</keyword>
<evidence type="ECO:0000256" key="4">
    <source>
        <dbReference type="ARBA" id="ARBA00022525"/>
    </source>
</evidence>
<dbReference type="InterPro" id="IPR000743">
    <property type="entry name" value="Glyco_hydro_28"/>
</dbReference>
<keyword evidence="12" id="KW-1185">Reference proteome</keyword>
<protein>
    <recommendedName>
        <fullName evidence="13">Polygalacturonase</fullName>
    </recommendedName>
</protein>
<feature type="active site" evidence="8">
    <location>
        <position position="241"/>
    </location>
</feature>
<keyword evidence="3" id="KW-0134">Cell wall</keyword>